<evidence type="ECO:0000256" key="1">
    <source>
        <dbReference type="SAM" id="MobiDB-lite"/>
    </source>
</evidence>
<dbReference type="AlphaFoldDB" id="A0A8X7BFB6"/>
<organism evidence="2 3">
    <name type="scientific">Trichonephila clavipes</name>
    <name type="common">Golden silk orbweaver</name>
    <name type="synonym">Nephila clavipes</name>
    <dbReference type="NCBI Taxonomy" id="2585209"/>
    <lineage>
        <taxon>Eukaryota</taxon>
        <taxon>Metazoa</taxon>
        <taxon>Ecdysozoa</taxon>
        <taxon>Arthropoda</taxon>
        <taxon>Chelicerata</taxon>
        <taxon>Arachnida</taxon>
        <taxon>Araneae</taxon>
        <taxon>Araneomorphae</taxon>
        <taxon>Entelegynae</taxon>
        <taxon>Araneoidea</taxon>
        <taxon>Nephilidae</taxon>
        <taxon>Trichonephila</taxon>
    </lineage>
</organism>
<protein>
    <submittedName>
        <fullName evidence="2">Uncharacterized protein</fullName>
    </submittedName>
</protein>
<gene>
    <name evidence="2" type="ORF">TNCV_4724231</name>
</gene>
<sequence>MASLEETGGDICDGTAPNTEDNIGTPQAPVEGPDNVNMADDHENSDEPQLAINASELTSSSTELLEISEMVGKKVMGKIVG</sequence>
<keyword evidence="3" id="KW-1185">Reference proteome</keyword>
<evidence type="ECO:0000313" key="3">
    <source>
        <dbReference type="Proteomes" id="UP000887159"/>
    </source>
</evidence>
<accession>A0A8X7BFB6</accession>
<feature type="compositionally biased region" description="Polar residues" evidence="1">
    <location>
        <begin position="16"/>
        <end position="25"/>
    </location>
</feature>
<evidence type="ECO:0000313" key="2">
    <source>
        <dbReference type="EMBL" id="GFY29295.1"/>
    </source>
</evidence>
<proteinExistence type="predicted"/>
<comment type="caution">
    <text evidence="2">The sequence shown here is derived from an EMBL/GenBank/DDBJ whole genome shotgun (WGS) entry which is preliminary data.</text>
</comment>
<name>A0A8X7BFB6_TRICX</name>
<reference evidence="2" key="1">
    <citation type="submission" date="2020-08" db="EMBL/GenBank/DDBJ databases">
        <title>Multicomponent nature underlies the extraordinary mechanical properties of spider dragline silk.</title>
        <authorList>
            <person name="Kono N."/>
            <person name="Nakamura H."/>
            <person name="Mori M."/>
            <person name="Yoshida Y."/>
            <person name="Ohtoshi R."/>
            <person name="Malay A.D."/>
            <person name="Moran D.A.P."/>
            <person name="Tomita M."/>
            <person name="Numata K."/>
            <person name="Arakawa K."/>
        </authorList>
    </citation>
    <scope>NUCLEOTIDE SEQUENCE</scope>
</reference>
<dbReference type="Proteomes" id="UP000887159">
    <property type="component" value="Unassembled WGS sequence"/>
</dbReference>
<dbReference type="EMBL" id="BMAU01021387">
    <property type="protein sequence ID" value="GFY29295.1"/>
    <property type="molecule type" value="Genomic_DNA"/>
</dbReference>
<feature type="region of interest" description="Disordered" evidence="1">
    <location>
        <begin position="1"/>
        <end position="47"/>
    </location>
</feature>